<comment type="caution">
    <text evidence="2">The sequence shown here is derived from an EMBL/GenBank/DDBJ whole genome shotgun (WGS) entry which is preliminary data.</text>
</comment>
<dbReference type="EMBL" id="RBXR01000001">
    <property type="protein sequence ID" value="RKT67088.1"/>
    <property type="molecule type" value="Genomic_DNA"/>
</dbReference>
<evidence type="ECO:0000256" key="1">
    <source>
        <dbReference type="SAM" id="MobiDB-lite"/>
    </source>
</evidence>
<sequence>MTTDSPKPPRPGTHPFGMGGAAPVPRKADRSSTRKGHVAKQMGATSEEIAAMRDDDLTGITPREAARLLGEESHVDRREKKRLRTRWRYEQLRRFRTDRGRRRLVALLERELTGDEIAVPAGLEEAIGNLLAIDREQTPDVPQLFGLDDRSDTAQAYARYRDETTS</sequence>
<proteinExistence type="predicted"/>
<keyword evidence="3" id="KW-1185">Reference proteome</keyword>
<protein>
    <submittedName>
        <fullName evidence="2">Uncharacterized protein</fullName>
    </submittedName>
</protein>
<dbReference type="RefSeq" id="WP_147459142.1">
    <property type="nucleotide sequence ID" value="NZ_RBXR01000001.1"/>
</dbReference>
<accession>A0A495X6G5</accession>
<name>A0A495X6G5_9PSEU</name>
<evidence type="ECO:0000313" key="3">
    <source>
        <dbReference type="Proteomes" id="UP000272729"/>
    </source>
</evidence>
<dbReference type="OrthoDB" id="9857636at2"/>
<organism evidence="2 3">
    <name type="scientific">Saccharothrix variisporea</name>
    <dbReference type="NCBI Taxonomy" id="543527"/>
    <lineage>
        <taxon>Bacteria</taxon>
        <taxon>Bacillati</taxon>
        <taxon>Actinomycetota</taxon>
        <taxon>Actinomycetes</taxon>
        <taxon>Pseudonocardiales</taxon>
        <taxon>Pseudonocardiaceae</taxon>
        <taxon>Saccharothrix</taxon>
    </lineage>
</organism>
<feature type="region of interest" description="Disordered" evidence="1">
    <location>
        <begin position="1"/>
        <end position="58"/>
    </location>
</feature>
<evidence type="ECO:0000313" key="2">
    <source>
        <dbReference type="EMBL" id="RKT67088.1"/>
    </source>
</evidence>
<gene>
    <name evidence="2" type="ORF">DFJ66_0256</name>
</gene>
<reference evidence="2 3" key="1">
    <citation type="submission" date="2018-10" db="EMBL/GenBank/DDBJ databases">
        <title>Sequencing the genomes of 1000 actinobacteria strains.</title>
        <authorList>
            <person name="Klenk H.-P."/>
        </authorList>
    </citation>
    <scope>NUCLEOTIDE SEQUENCE [LARGE SCALE GENOMIC DNA]</scope>
    <source>
        <strain evidence="2 3">DSM 43911</strain>
    </source>
</reference>
<dbReference type="AlphaFoldDB" id="A0A495X6G5"/>
<dbReference type="Proteomes" id="UP000272729">
    <property type="component" value="Unassembled WGS sequence"/>
</dbReference>
<feature type="compositionally biased region" description="Pro residues" evidence="1">
    <location>
        <begin position="1"/>
        <end position="12"/>
    </location>
</feature>